<dbReference type="InterPro" id="IPR050228">
    <property type="entry name" value="Carboxylesterase_BioH"/>
</dbReference>
<dbReference type="GO" id="GO:0009102">
    <property type="term" value="P:biotin biosynthetic process"/>
    <property type="evidence" value="ECO:0007669"/>
    <property type="project" value="UniProtKB-KW"/>
</dbReference>
<dbReference type="GO" id="GO:0052689">
    <property type="term" value="F:carboxylic ester hydrolase activity"/>
    <property type="evidence" value="ECO:0007669"/>
    <property type="project" value="UniProtKB-KW"/>
</dbReference>
<name>A0A6F8PK23_9GAMM</name>
<dbReference type="InterPro" id="IPR000073">
    <property type="entry name" value="AB_hydrolase_1"/>
</dbReference>
<dbReference type="NCBIfam" id="TIGR01738">
    <property type="entry name" value="bioH"/>
    <property type="match status" value="1"/>
</dbReference>
<organism evidence="6 7">
    <name type="scientific">Thiosulfativibrio zosterae</name>
    <dbReference type="NCBI Taxonomy" id="2675053"/>
    <lineage>
        <taxon>Bacteria</taxon>
        <taxon>Pseudomonadati</taxon>
        <taxon>Pseudomonadota</taxon>
        <taxon>Gammaproteobacteria</taxon>
        <taxon>Thiotrichales</taxon>
        <taxon>Piscirickettsiaceae</taxon>
        <taxon>Thiosulfativibrio</taxon>
    </lineage>
</organism>
<evidence type="ECO:0000259" key="5">
    <source>
        <dbReference type="Pfam" id="PF00561"/>
    </source>
</evidence>
<protein>
    <submittedName>
        <fullName evidence="6">Pimeloyl-[acyl-carrier protein] methyl ester esterase</fullName>
    </submittedName>
</protein>
<evidence type="ECO:0000256" key="3">
    <source>
        <dbReference type="ARBA" id="ARBA00022756"/>
    </source>
</evidence>
<reference evidence="7" key="1">
    <citation type="submission" date="2019-11" db="EMBL/GenBank/DDBJ databases">
        <title>Isolation and characterization of two novel species in the genus Thiomicrorhabdus.</title>
        <authorList>
            <person name="Mochizuki J."/>
            <person name="Kojima H."/>
            <person name="Fukui M."/>
        </authorList>
    </citation>
    <scope>NUCLEOTIDE SEQUENCE [LARGE SCALE GENOMIC DNA]</scope>
    <source>
        <strain evidence="7">AkT22</strain>
    </source>
</reference>
<dbReference type="Proteomes" id="UP000501466">
    <property type="component" value="Chromosome"/>
</dbReference>
<feature type="domain" description="AB hydrolase-1" evidence="5">
    <location>
        <begin position="21"/>
        <end position="255"/>
    </location>
</feature>
<evidence type="ECO:0000256" key="4">
    <source>
        <dbReference type="ARBA" id="ARBA00022801"/>
    </source>
</evidence>
<accession>A0A6F8PK23</accession>
<keyword evidence="1" id="KW-0719">Serine esterase</keyword>
<evidence type="ECO:0000313" key="6">
    <source>
        <dbReference type="EMBL" id="BBP42453.1"/>
    </source>
</evidence>
<proteinExistence type="predicted"/>
<dbReference type="Gene3D" id="3.40.50.1820">
    <property type="entry name" value="alpha/beta hydrolase"/>
    <property type="match status" value="1"/>
</dbReference>
<evidence type="ECO:0000313" key="7">
    <source>
        <dbReference type="Proteomes" id="UP000501466"/>
    </source>
</evidence>
<dbReference type="PANTHER" id="PTHR43194:SF5">
    <property type="entry name" value="PIMELOYL-[ACYL-CARRIER PROTEIN] METHYL ESTER ESTERASE"/>
    <property type="match status" value="1"/>
</dbReference>
<dbReference type="PANTHER" id="PTHR43194">
    <property type="entry name" value="HYDROLASE ALPHA/BETA FOLD FAMILY"/>
    <property type="match status" value="1"/>
</dbReference>
<dbReference type="EMBL" id="AP021888">
    <property type="protein sequence ID" value="BBP42453.1"/>
    <property type="molecule type" value="Genomic_DNA"/>
</dbReference>
<evidence type="ECO:0000256" key="1">
    <source>
        <dbReference type="ARBA" id="ARBA00022487"/>
    </source>
</evidence>
<keyword evidence="7" id="KW-1185">Reference proteome</keyword>
<sequence>MPTSHALYHQMLPSTQPHAEHLTLVHGWAAESAGWADWAQEFLTPHFQVHLIDLPGFGQSPELSKTQIANDLNGAWCDALAQALPPKSHLLGWSLGGLLCQQLAWQYPRQVQSLICLASTPRFTQQDGWPNAVSPELMANFMKALGVESLTLLKQFWNLQLQGSDNARPLMKQLSAQMRNRNLPSLAGLTQGLKLLRDLDNRPHLQDITQPTLWLFGEHDPLIPQALQTQLHDLQPSAQLHIIKGASHMPFFSHPQDTADALIHFIHAQIET</sequence>
<keyword evidence="2" id="KW-0963">Cytoplasm</keyword>
<evidence type="ECO:0000256" key="2">
    <source>
        <dbReference type="ARBA" id="ARBA00022490"/>
    </source>
</evidence>
<dbReference type="KEGG" id="tzo:THMIRHAT_01990"/>
<dbReference type="PRINTS" id="PR00111">
    <property type="entry name" value="ABHYDROLASE"/>
</dbReference>
<dbReference type="InterPro" id="IPR010076">
    <property type="entry name" value="BioH"/>
</dbReference>
<dbReference type="Pfam" id="PF00561">
    <property type="entry name" value="Abhydrolase_1"/>
    <property type="match status" value="1"/>
</dbReference>
<dbReference type="RefSeq" id="WP_243831462.1">
    <property type="nucleotide sequence ID" value="NZ_AP021888.1"/>
</dbReference>
<dbReference type="SUPFAM" id="SSF53474">
    <property type="entry name" value="alpha/beta-Hydrolases"/>
    <property type="match status" value="1"/>
</dbReference>
<keyword evidence="4" id="KW-0378">Hydrolase</keyword>
<dbReference type="InterPro" id="IPR029058">
    <property type="entry name" value="AB_hydrolase_fold"/>
</dbReference>
<gene>
    <name evidence="6" type="primary">bioH</name>
    <name evidence="6" type="ORF">THMIRHAT_01990</name>
</gene>
<keyword evidence="3" id="KW-0093">Biotin biosynthesis</keyword>
<dbReference type="AlphaFoldDB" id="A0A6F8PK23"/>